<dbReference type="AlphaFoldDB" id="Q3KTD8"/>
<reference evidence="1" key="2">
    <citation type="journal article" date="2006" name="PLoS Pathog.">
        <title>New perspectives on host-parasite interplay by comparative transcriptomic and proteomic analyses of Schistosoma japonicum.</title>
        <authorList>
            <person name="Liu F."/>
            <person name="Lu J."/>
            <person name="Hu W."/>
            <person name="Wang S.Y."/>
            <person name="Cui S.J."/>
            <person name="Chi M."/>
            <person name="Yan Q."/>
            <person name="Wang X.R."/>
            <person name="Song H.D."/>
            <person name="Xu X.N."/>
            <person name="Wang J.J."/>
            <person name="Zhang X.L."/>
            <person name="Zhang X."/>
            <person name="Wang Z.Q."/>
            <person name="Xue C.L."/>
            <person name="Brindley P.J."/>
            <person name="McManus D.P."/>
            <person name="Yang P.Y."/>
            <person name="Feng Z."/>
            <person name="Chen Z."/>
            <person name="Han Z.G."/>
        </authorList>
    </citation>
    <scope>NUCLEOTIDE SEQUENCE</scope>
</reference>
<organism evidence="1">
    <name type="scientific">Schistosoma japonicum</name>
    <name type="common">Blood fluke</name>
    <dbReference type="NCBI Taxonomy" id="6182"/>
    <lineage>
        <taxon>Eukaryota</taxon>
        <taxon>Metazoa</taxon>
        <taxon>Spiralia</taxon>
        <taxon>Lophotrochozoa</taxon>
        <taxon>Platyhelminthes</taxon>
        <taxon>Trematoda</taxon>
        <taxon>Digenea</taxon>
        <taxon>Strigeidida</taxon>
        <taxon>Schistosomatoidea</taxon>
        <taxon>Schistosomatidae</taxon>
        <taxon>Schistosoma</taxon>
    </lineage>
</organism>
<protein>
    <submittedName>
        <fullName evidence="1">SJCHGC09818 protein</fullName>
    </submittedName>
</protein>
<accession>Q3KTD8</accession>
<name>Q3KTD8_SCHJA</name>
<dbReference type="EMBL" id="AY915882">
    <property type="protein sequence ID" value="ABA40916.1"/>
    <property type="molecule type" value="mRNA"/>
</dbReference>
<sequence>MILKVWMPATINVARLPKNVCFLQLYLRTLHEFISILYECMNVVKVVVLKCMFVSECCLFTEIHARKNRMLVHLVVFCLN</sequence>
<reference evidence="1" key="1">
    <citation type="submission" date="2005-01" db="EMBL/GenBank/DDBJ databases">
        <authorList>
            <person name="Han Z."/>
        </authorList>
    </citation>
    <scope>NUCLEOTIDE SEQUENCE</scope>
</reference>
<proteinExistence type="evidence at transcript level"/>
<evidence type="ECO:0000313" key="1">
    <source>
        <dbReference type="EMBL" id="ABA40916.1"/>
    </source>
</evidence>